<organism evidence="1 2">
    <name type="scientific">Pseudonocardia alaniniphila</name>
    <dbReference type="NCBI Taxonomy" id="75291"/>
    <lineage>
        <taxon>Bacteria</taxon>
        <taxon>Bacillati</taxon>
        <taxon>Actinomycetota</taxon>
        <taxon>Actinomycetes</taxon>
        <taxon>Pseudonocardiales</taxon>
        <taxon>Pseudonocardiaceae</taxon>
        <taxon>Pseudonocardia</taxon>
    </lineage>
</organism>
<sequence>MTADSTRARAVGIRLVYRYGKDGNSRTTEPVDISRLKERGRPYVGDWLDLVECRDTIRQKPYSKIYVAVADMANACPHVAVPLVPIDGDA</sequence>
<dbReference type="RefSeq" id="WP_241042671.1">
    <property type="nucleotide sequence ID" value="NZ_BAAAJF010000031.1"/>
</dbReference>
<accession>A0ABS9TTJ3</accession>
<evidence type="ECO:0000313" key="2">
    <source>
        <dbReference type="Proteomes" id="UP001299970"/>
    </source>
</evidence>
<name>A0ABS9TTJ3_9PSEU</name>
<protein>
    <submittedName>
        <fullName evidence="1">Uncharacterized protein</fullName>
    </submittedName>
</protein>
<gene>
    <name evidence="1" type="ORF">MMF94_39805</name>
</gene>
<dbReference type="Proteomes" id="UP001299970">
    <property type="component" value="Unassembled WGS sequence"/>
</dbReference>
<keyword evidence="2" id="KW-1185">Reference proteome</keyword>
<evidence type="ECO:0000313" key="1">
    <source>
        <dbReference type="EMBL" id="MCH6171865.1"/>
    </source>
</evidence>
<proteinExistence type="predicted"/>
<dbReference type="EMBL" id="JAKXMK010000051">
    <property type="protein sequence ID" value="MCH6171865.1"/>
    <property type="molecule type" value="Genomic_DNA"/>
</dbReference>
<comment type="caution">
    <text evidence="1">The sequence shown here is derived from an EMBL/GenBank/DDBJ whole genome shotgun (WGS) entry which is preliminary data.</text>
</comment>
<reference evidence="1 2" key="1">
    <citation type="submission" date="2022-03" db="EMBL/GenBank/DDBJ databases">
        <title>Pseudonocardia alaer sp. nov., a novel actinomycete isolated from reed forest soil.</title>
        <authorList>
            <person name="Wang L."/>
        </authorList>
    </citation>
    <scope>NUCLEOTIDE SEQUENCE [LARGE SCALE GENOMIC DNA]</scope>
    <source>
        <strain evidence="1 2">Y-16303</strain>
    </source>
</reference>